<gene>
    <name evidence="1" type="ORF">HELGO_WM55060</name>
</gene>
<dbReference type="Pfam" id="PF07103">
    <property type="entry name" value="DUF1365"/>
    <property type="match status" value="1"/>
</dbReference>
<evidence type="ECO:0008006" key="2">
    <source>
        <dbReference type="Google" id="ProtNLM"/>
    </source>
</evidence>
<dbReference type="PANTHER" id="PTHR33973:SF4">
    <property type="entry name" value="OS07G0153300 PROTEIN"/>
    <property type="match status" value="1"/>
</dbReference>
<protein>
    <recommendedName>
        <fullName evidence="2">Chromosome partitioning protein ParA</fullName>
    </recommendedName>
</protein>
<evidence type="ECO:0000313" key="1">
    <source>
        <dbReference type="EMBL" id="CAA6821805.1"/>
    </source>
</evidence>
<accession>A0A6S6TR91</accession>
<proteinExistence type="predicted"/>
<dbReference type="InterPro" id="IPR010775">
    <property type="entry name" value="DUF1365"/>
</dbReference>
<organism evidence="1">
    <name type="scientific">uncultured Thiotrichaceae bacterium</name>
    <dbReference type="NCBI Taxonomy" id="298394"/>
    <lineage>
        <taxon>Bacteria</taxon>
        <taxon>Pseudomonadati</taxon>
        <taxon>Pseudomonadota</taxon>
        <taxon>Gammaproteobacteria</taxon>
        <taxon>Thiotrichales</taxon>
        <taxon>Thiotrichaceae</taxon>
        <taxon>environmental samples</taxon>
    </lineage>
</organism>
<reference evidence="1" key="1">
    <citation type="submission" date="2020-01" db="EMBL/GenBank/DDBJ databases">
        <authorList>
            <person name="Meier V. D."/>
            <person name="Meier V D."/>
        </authorList>
    </citation>
    <scope>NUCLEOTIDE SEQUENCE</scope>
    <source>
        <strain evidence="1">HLG_WM_MAG_08</strain>
    </source>
</reference>
<dbReference type="EMBL" id="CACVAV010000333">
    <property type="protein sequence ID" value="CAA6821805.1"/>
    <property type="molecule type" value="Genomic_DNA"/>
</dbReference>
<sequence length="263" mass="31341">MHSCLYTGRIDHRRFTPREHKFHYQMFTLYLDLDELPQLFEHCWLWSVNRRNIASFRRKDHLGANETDLKTAVYDLVEQHAGRRPDGPVRLLTNLSYFGMRFNPVSFYYCFDQQGDRLEYIVAEVNNTPWGEQFCYVMDAKDNQHLPQAQRYFAKKQFHVSPFMPMDIDYDWRFNQPGEKLAVHMENYRAGEKVFDATLNMRRRPINSRELTRVLIRFPFQTVKVMGAIYFEALRLWLKRIPFIGHPGASSPQKEALTSEKTS</sequence>
<dbReference type="PANTHER" id="PTHR33973">
    <property type="entry name" value="OS07G0153300 PROTEIN"/>
    <property type="match status" value="1"/>
</dbReference>
<name>A0A6S6TR91_9GAMM</name>
<dbReference type="AlphaFoldDB" id="A0A6S6TR91"/>